<dbReference type="GeneID" id="80907749"/>
<accession>A0A9W8XPU8</accession>
<dbReference type="GO" id="GO:0005975">
    <property type="term" value="P:carbohydrate metabolic process"/>
    <property type="evidence" value="ECO:0007669"/>
    <property type="project" value="InterPro"/>
</dbReference>
<dbReference type="RefSeq" id="XP_056073315.1">
    <property type="nucleotide sequence ID" value="XM_056213007.1"/>
</dbReference>
<keyword evidence="6 7" id="KW-0326">Glycosidase</keyword>
<evidence type="ECO:0000256" key="5">
    <source>
        <dbReference type="ARBA" id="ARBA00022801"/>
    </source>
</evidence>
<dbReference type="PIRSF" id="PIRSF026534">
    <property type="entry name" value="Endo_alpha-L-arabinosidase"/>
    <property type="match status" value="1"/>
</dbReference>
<evidence type="ECO:0000256" key="6">
    <source>
        <dbReference type="ARBA" id="ARBA00023295"/>
    </source>
</evidence>
<dbReference type="AlphaFoldDB" id="A0A9W8XPU8"/>
<dbReference type="CDD" id="cd18831">
    <property type="entry name" value="GH43_AnAbnA-like"/>
    <property type="match status" value="1"/>
</dbReference>
<evidence type="ECO:0000256" key="4">
    <source>
        <dbReference type="ARBA" id="ARBA00012586"/>
    </source>
</evidence>
<feature type="chain" id="PRO_5040754729" description="Arabinan endo-1,5-alpha-L-arabinosidase" evidence="10">
    <location>
        <begin position="30"/>
        <end position="354"/>
    </location>
</feature>
<dbReference type="InterPro" id="IPR050727">
    <property type="entry name" value="GH43_arabinanases"/>
</dbReference>
<sequence>MPIRFRIANMNRLPTTVLTLLTVATTTFATPDPICSGLCTGTIRDPAVLRRDDGTWLRFTTEGNLRIATAPSISGPWTSKEGEAGAMLPGGSIIDLDPDQRLWAPNVFFSDGRFYCHYSVSTIGSQNSAIGVATSVTGESGNWTDHGSVDLPADDRYNRIDANFFRECDTCTPYLNFGSSWEHLFQTTLTSDLLKWKGEAPIHIARNTSYPAVPQTYPSIMEGAFMWWLPNVNGHKYFYLFFSSGACCNTPKSEEGLEAPGDEYKVMVCRGESVTGPFTDKDGRNCLTENGGSLVLGSHGDVYAPGGQGLAHDPDVDRVALYYMYINKADGTYKDFRFGFNWLDFSSGWPEVVE</sequence>
<name>A0A9W8XPU8_9PLEO</name>
<dbReference type="EC" id="3.2.1.99" evidence="4 7"/>
<evidence type="ECO:0000313" key="12">
    <source>
        <dbReference type="Proteomes" id="UP001140513"/>
    </source>
</evidence>
<evidence type="ECO:0000256" key="1">
    <source>
        <dbReference type="ARBA" id="ARBA00000375"/>
    </source>
</evidence>
<evidence type="ECO:0000256" key="8">
    <source>
        <dbReference type="PIRSR" id="PIRSR606710-1"/>
    </source>
</evidence>
<feature type="site" description="Important for catalytic activity, responsible for pKa modulation of the active site Glu and correct orientation of both the proton donor and substrate" evidence="9">
    <location>
        <position position="161"/>
    </location>
</feature>
<evidence type="ECO:0000256" key="2">
    <source>
        <dbReference type="ARBA" id="ARBA00004834"/>
    </source>
</evidence>
<dbReference type="OrthoDB" id="195678at2759"/>
<dbReference type="InterPro" id="IPR006710">
    <property type="entry name" value="Glyco_hydro_43"/>
</dbReference>
<comment type="catalytic activity">
    <reaction evidence="1 7">
        <text>Endohydrolysis of (1-&gt;5)-alpha-arabinofuranosidic linkages in (1-&gt;5)-arabinans.</text>
        <dbReference type="EC" id="3.2.1.99"/>
    </reaction>
</comment>
<evidence type="ECO:0000256" key="9">
    <source>
        <dbReference type="PIRSR" id="PIRSR606710-2"/>
    </source>
</evidence>
<feature type="active site" description="Proton acceptor" evidence="8">
    <location>
        <position position="45"/>
    </location>
</feature>
<dbReference type="Pfam" id="PF04616">
    <property type="entry name" value="Glyco_hydro_43"/>
    <property type="match status" value="1"/>
</dbReference>
<evidence type="ECO:0000256" key="7">
    <source>
        <dbReference type="PIRNR" id="PIRNR026534"/>
    </source>
</evidence>
<evidence type="ECO:0000256" key="10">
    <source>
        <dbReference type="SAM" id="SignalP"/>
    </source>
</evidence>
<proteinExistence type="inferred from homology"/>
<dbReference type="EMBL" id="JAPEUX010000003">
    <property type="protein sequence ID" value="KAJ4356189.1"/>
    <property type="molecule type" value="Genomic_DNA"/>
</dbReference>
<dbReference type="GO" id="GO:0046558">
    <property type="term" value="F:arabinan endo-1,5-alpha-L-arabinosidase activity"/>
    <property type="evidence" value="ECO:0007669"/>
    <property type="project" value="UniProtKB-EC"/>
</dbReference>
<reference evidence="11" key="1">
    <citation type="submission" date="2022-10" db="EMBL/GenBank/DDBJ databases">
        <title>Tapping the CABI collections for fungal endophytes: first genome assemblies for Collariella, Neodidymelliopsis, Ascochyta clinopodiicola, Didymella pomorum, Didymosphaeria variabile, Neocosmospora piperis and Neocucurbitaria cava.</title>
        <authorList>
            <person name="Hill R."/>
        </authorList>
    </citation>
    <scope>NUCLEOTIDE SEQUENCE</scope>
    <source>
        <strain evidence="11">IMI 356815</strain>
    </source>
</reference>
<evidence type="ECO:0000256" key="3">
    <source>
        <dbReference type="ARBA" id="ARBA00009865"/>
    </source>
</evidence>
<dbReference type="PANTHER" id="PTHR43301">
    <property type="entry name" value="ARABINAN ENDO-1,5-ALPHA-L-ARABINOSIDASE"/>
    <property type="match status" value="1"/>
</dbReference>
<gene>
    <name evidence="11" type="ORF">N0V89_004219</name>
</gene>
<evidence type="ECO:0000313" key="11">
    <source>
        <dbReference type="EMBL" id="KAJ4356189.1"/>
    </source>
</evidence>
<keyword evidence="12" id="KW-1185">Reference proteome</keyword>
<dbReference type="InterPro" id="IPR016840">
    <property type="entry name" value="Glyco_hydro_43_endo_a_Ara-ase"/>
</dbReference>
<comment type="caution">
    <text evidence="11">The sequence shown here is derived from an EMBL/GenBank/DDBJ whole genome shotgun (WGS) entry which is preliminary data.</text>
</comment>
<dbReference type="SUPFAM" id="SSF75005">
    <property type="entry name" value="Arabinanase/levansucrase/invertase"/>
    <property type="match status" value="1"/>
</dbReference>
<protein>
    <recommendedName>
        <fullName evidence="4 7">Arabinan endo-1,5-alpha-L-arabinosidase</fullName>
        <ecNumber evidence="4 7">3.2.1.99</ecNumber>
    </recommendedName>
</protein>
<dbReference type="Gene3D" id="2.115.10.20">
    <property type="entry name" value="Glycosyl hydrolase domain, family 43"/>
    <property type="match status" value="1"/>
</dbReference>
<keyword evidence="5 7" id="KW-0378">Hydrolase</keyword>
<organism evidence="11 12">
    <name type="scientific">Didymosphaeria variabile</name>
    <dbReference type="NCBI Taxonomy" id="1932322"/>
    <lineage>
        <taxon>Eukaryota</taxon>
        <taxon>Fungi</taxon>
        <taxon>Dikarya</taxon>
        <taxon>Ascomycota</taxon>
        <taxon>Pezizomycotina</taxon>
        <taxon>Dothideomycetes</taxon>
        <taxon>Pleosporomycetidae</taxon>
        <taxon>Pleosporales</taxon>
        <taxon>Massarineae</taxon>
        <taxon>Didymosphaeriaceae</taxon>
        <taxon>Didymosphaeria</taxon>
    </lineage>
</organism>
<dbReference type="Proteomes" id="UP001140513">
    <property type="component" value="Unassembled WGS sequence"/>
</dbReference>
<keyword evidence="10" id="KW-0732">Signal</keyword>
<feature type="active site" description="Proton donor" evidence="8">
    <location>
        <position position="222"/>
    </location>
</feature>
<dbReference type="PANTHER" id="PTHR43301:SF3">
    <property type="entry name" value="ARABINAN ENDO-1,5-ALPHA-L-ARABINOSIDASE A-RELATED"/>
    <property type="match status" value="1"/>
</dbReference>
<dbReference type="InterPro" id="IPR023296">
    <property type="entry name" value="Glyco_hydro_beta-prop_sf"/>
</dbReference>
<feature type="signal peptide" evidence="10">
    <location>
        <begin position="1"/>
        <end position="29"/>
    </location>
</feature>
<comment type="similarity">
    <text evidence="3 7">Belongs to the glycosyl hydrolase 43 family.</text>
</comment>
<comment type="pathway">
    <text evidence="2 7">Glycan metabolism; L-arabinan degradation.</text>
</comment>